<evidence type="ECO:0000259" key="11">
    <source>
        <dbReference type="PROSITE" id="PS51292"/>
    </source>
</evidence>
<dbReference type="SUPFAM" id="SSF57850">
    <property type="entry name" value="RING/U-box"/>
    <property type="match status" value="1"/>
</dbReference>
<dbReference type="SMART" id="SM00744">
    <property type="entry name" value="RINGv"/>
    <property type="match status" value="1"/>
</dbReference>
<feature type="domain" description="RING-CH-type" evidence="11">
    <location>
        <begin position="17"/>
        <end position="89"/>
    </location>
</feature>
<dbReference type="EMBL" id="JAWCUI010000037">
    <property type="protein sequence ID" value="KAL1893550.1"/>
    <property type="molecule type" value="Genomic_DNA"/>
</dbReference>
<dbReference type="Gene3D" id="3.30.40.10">
    <property type="entry name" value="Zinc/RING finger domain, C3HC4 (zinc finger)"/>
    <property type="match status" value="1"/>
</dbReference>
<dbReference type="InterPro" id="IPR011016">
    <property type="entry name" value="Znf_RING-CH"/>
</dbReference>
<dbReference type="PROSITE" id="PS51292">
    <property type="entry name" value="ZF_RING_CH"/>
    <property type="match status" value="1"/>
</dbReference>
<evidence type="ECO:0000256" key="5">
    <source>
        <dbReference type="ARBA" id="ARBA00022833"/>
    </source>
</evidence>
<evidence type="ECO:0000256" key="8">
    <source>
        <dbReference type="PROSITE-ProRule" id="PRU00175"/>
    </source>
</evidence>
<dbReference type="PANTHER" id="PTHR46283">
    <property type="entry name" value="E3 UBIQUITIN-PROTEIN LIGASE MARCH5"/>
    <property type="match status" value="1"/>
</dbReference>
<dbReference type="PROSITE" id="PS50089">
    <property type="entry name" value="ZF_RING_2"/>
    <property type="match status" value="1"/>
</dbReference>
<name>A0ABR3Z0E3_9PEZI</name>
<comment type="caution">
    <text evidence="12">The sequence shown here is derived from an EMBL/GenBank/DDBJ whole genome shotgun (WGS) entry which is preliminary data.</text>
</comment>
<accession>A0ABR3Z0E3</accession>
<evidence type="ECO:0000313" key="12">
    <source>
        <dbReference type="EMBL" id="KAL1893550.1"/>
    </source>
</evidence>
<feature type="region of interest" description="Disordered" evidence="9">
    <location>
        <begin position="620"/>
        <end position="644"/>
    </location>
</feature>
<comment type="subcellular location">
    <subcellularLocation>
        <location evidence="1">Membrane</location>
        <topology evidence="1">Multi-pass membrane protein</topology>
    </subcellularLocation>
</comment>
<feature type="compositionally biased region" description="Acidic residues" evidence="9">
    <location>
        <begin position="394"/>
        <end position="404"/>
    </location>
</feature>
<feature type="region of interest" description="Disordered" evidence="9">
    <location>
        <begin position="1"/>
        <end position="20"/>
    </location>
</feature>
<keyword evidence="3" id="KW-0479">Metal-binding</keyword>
<feature type="domain" description="RING-type" evidence="10">
    <location>
        <begin position="25"/>
        <end position="83"/>
    </location>
</feature>
<evidence type="ECO:0000259" key="10">
    <source>
        <dbReference type="PROSITE" id="PS50089"/>
    </source>
</evidence>
<organism evidence="12 13">
    <name type="scientific">Sporothrix stenoceras</name>
    <dbReference type="NCBI Taxonomy" id="5173"/>
    <lineage>
        <taxon>Eukaryota</taxon>
        <taxon>Fungi</taxon>
        <taxon>Dikarya</taxon>
        <taxon>Ascomycota</taxon>
        <taxon>Pezizomycotina</taxon>
        <taxon>Sordariomycetes</taxon>
        <taxon>Sordariomycetidae</taxon>
        <taxon>Ophiostomatales</taxon>
        <taxon>Ophiostomataceae</taxon>
        <taxon>Sporothrix</taxon>
    </lineage>
</organism>
<proteinExistence type="predicted"/>
<keyword evidence="5" id="KW-0862">Zinc</keyword>
<feature type="region of interest" description="Disordered" evidence="9">
    <location>
        <begin position="394"/>
        <end position="424"/>
    </location>
</feature>
<keyword evidence="2" id="KW-0812">Transmembrane</keyword>
<feature type="compositionally biased region" description="Basic and acidic residues" evidence="9">
    <location>
        <begin position="624"/>
        <end position="634"/>
    </location>
</feature>
<evidence type="ECO:0000256" key="4">
    <source>
        <dbReference type="ARBA" id="ARBA00022771"/>
    </source>
</evidence>
<evidence type="ECO:0000256" key="3">
    <source>
        <dbReference type="ARBA" id="ARBA00022723"/>
    </source>
</evidence>
<dbReference type="InterPro" id="IPR013083">
    <property type="entry name" value="Znf_RING/FYVE/PHD"/>
</dbReference>
<sequence length="644" mass="69251">MAPADSGAAALSTPTPVEDDPDKSCFICLQTAAETPESVWVTPCPCSLDAHEDCMLQWIAEMEVNTNSNAGTHRRKIRCPVCNARIRTIEPRDKLVDLGDRFLAVYRNSTPALLGSMVSAMGVAGSSFYGFQSLSVFAGSADATEWLFRGMPDMTAGNNLDSLVDMAAGVTTAGDGWLGGHAWWAFRVFNKMVLLNLLGPSLLLHRVLPSLANLLALPVSLIYGATLVSRNHLPTWPPSPSWAMVAMPTVSIAYATAYYDLFGGLEKRLNRALRGRPEQDEPQELQAPPPAGAGGDANANANANDDQGPPADAPVGILARLRRIRWLLAELAGQHDGDREGAHDHNHDRVNDMGEEAIVLPDNLFDPANFAMEVNNANNNDGFIQVDIAIEEVEEDTDEEDDDGEERRNIDDEILPPRQVRDDDMNILGDVGREEDDAAVPPPDIPRLRAEPAAADIADALQADVMDGLPLAEVLAAQVADANGPVPVVAPVAPAAPPPANNNAGGGVYITDIIAAITSQLLLPQVSAAIGNVLFAVLPRPWVIPPPPEIPVSVAAISWWASMGAAKRPSAPPTSTGGTVRRGLLMEKWGRSLVGGLLWIVLRDAWSLYIKYRRVQTKKQRKIKNVDRKKRSEEGEGEATTTQA</sequence>
<evidence type="ECO:0000256" key="9">
    <source>
        <dbReference type="SAM" id="MobiDB-lite"/>
    </source>
</evidence>
<keyword evidence="7" id="KW-0472">Membrane</keyword>
<keyword evidence="4 8" id="KW-0863">Zinc-finger</keyword>
<evidence type="ECO:0008006" key="14">
    <source>
        <dbReference type="Google" id="ProtNLM"/>
    </source>
</evidence>
<dbReference type="InterPro" id="IPR001841">
    <property type="entry name" value="Znf_RING"/>
</dbReference>
<evidence type="ECO:0000256" key="2">
    <source>
        <dbReference type="ARBA" id="ARBA00022692"/>
    </source>
</evidence>
<feature type="compositionally biased region" description="Low complexity" evidence="9">
    <location>
        <begin position="296"/>
        <end position="313"/>
    </location>
</feature>
<protein>
    <recommendedName>
        <fullName evidence="14">RING-CH-type domain-containing protein</fullName>
    </recommendedName>
</protein>
<evidence type="ECO:0000313" key="13">
    <source>
        <dbReference type="Proteomes" id="UP001583186"/>
    </source>
</evidence>
<evidence type="ECO:0000256" key="1">
    <source>
        <dbReference type="ARBA" id="ARBA00004141"/>
    </source>
</evidence>
<keyword evidence="13" id="KW-1185">Reference proteome</keyword>
<keyword evidence="6" id="KW-1133">Transmembrane helix</keyword>
<feature type="region of interest" description="Disordered" evidence="9">
    <location>
        <begin position="274"/>
        <end position="313"/>
    </location>
</feature>
<gene>
    <name evidence="12" type="ORF">Sste5346_006380</name>
</gene>
<dbReference type="Proteomes" id="UP001583186">
    <property type="component" value="Unassembled WGS sequence"/>
</dbReference>
<evidence type="ECO:0000256" key="6">
    <source>
        <dbReference type="ARBA" id="ARBA00022989"/>
    </source>
</evidence>
<reference evidence="12 13" key="1">
    <citation type="journal article" date="2024" name="IMA Fungus">
        <title>IMA Genome - F19 : A genome assembly and annotation guide to empower mycologists, including annotated draft genome sequences of Ceratocystis pirilliformis, Diaporthe australafricana, Fusarium ophioides, Paecilomyces lecythidis, and Sporothrix stenoceras.</title>
        <authorList>
            <person name="Aylward J."/>
            <person name="Wilson A.M."/>
            <person name="Visagie C.M."/>
            <person name="Spraker J."/>
            <person name="Barnes I."/>
            <person name="Buitendag C."/>
            <person name="Ceriani C."/>
            <person name="Del Mar Angel L."/>
            <person name="du Plessis D."/>
            <person name="Fuchs T."/>
            <person name="Gasser K."/>
            <person name="Kramer D."/>
            <person name="Li W."/>
            <person name="Munsamy K."/>
            <person name="Piso A."/>
            <person name="Price J.L."/>
            <person name="Sonnekus B."/>
            <person name="Thomas C."/>
            <person name="van der Nest A."/>
            <person name="van Dijk A."/>
            <person name="van Heerden A."/>
            <person name="van Vuuren N."/>
            <person name="Yilmaz N."/>
            <person name="Duong T.A."/>
            <person name="van der Merwe N.A."/>
            <person name="Wingfield M.J."/>
            <person name="Wingfield B.D."/>
        </authorList>
    </citation>
    <scope>NUCLEOTIDE SEQUENCE [LARGE SCALE GENOMIC DNA]</scope>
    <source>
        <strain evidence="12 13">CMW 5346</strain>
    </source>
</reference>
<evidence type="ECO:0000256" key="7">
    <source>
        <dbReference type="ARBA" id="ARBA00023136"/>
    </source>
</evidence>